<gene>
    <name evidence="1" type="ORF">JOF29_001117</name>
</gene>
<proteinExistence type="predicted"/>
<reference evidence="1 2" key="1">
    <citation type="submission" date="2021-03" db="EMBL/GenBank/DDBJ databases">
        <title>Sequencing the genomes of 1000 actinobacteria strains.</title>
        <authorList>
            <person name="Klenk H.-P."/>
        </authorList>
    </citation>
    <scope>NUCLEOTIDE SEQUENCE [LARGE SCALE GENOMIC DNA]</scope>
    <source>
        <strain evidence="1 2">DSM 18824</strain>
    </source>
</reference>
<evidence type="ECO:0000313" key="2">
    <source>
        <dbReference type="Proteomes" id="UP000755585"/>
    </source>
</evidence>
<comment type="caution">
    <text evidence="1">The sequence shown here is derived from an EMBL/GenBank/DDBJ whole genome shotgun (WGS) entry which is preliminary data.</text>
</comment>
<dbReference type="EMBL" id="JAGINT010000001">
    <property type="protein sequence ID" value="MBP2350034.1"/>
    <property type="molecule type" value="Genomic_DNA"/>
</dbReference>
<organism evidence="1 2">
    <name type="scientific">Kribbella aluminosa</name>
    <dbReference type="NCBI Taxonomy" id="416017"/>
    <lineage>
        <taxon>Bacteria</taxon>
        <taxon>Bacillati</taxon>
        <taxon>Actinomycetota</taxon>
        <taxon>Actinomycetes</taxon>
        <taxon>Propionibacteriales</taxon>
        <taxon>Kribbellaceae</taxon>
        <taxon>Kribbella</taxon>
    </lineage>
</organism>
<protein>
    <recommendedName>
        <fullName evidence="3">DUF1854 domain-containing protein</fullName>
    </recommendedName>
</protein>
<sequence length="182" mass="20405">MSEPATSSGPDSMLELTIRTAGAVRHAPRLMRAWMTGTEICVRDDAGMLVWLATPREVAWVHGGQLTESLALHDRDVEDIAVWEPATEVAALRTLRTATLWLGSDRTPDRGAGAEQLYERAVEWFHLPHPRFRNLRIARDLRTGTVLHISGTNSVYGDLLVEVTSLEVLPRERARFQTELQL</sequence>
<dbReference type="RefSeq" id="WP_209693139.1">
    <property type="nucleotide sequence ID" value="NZ_BAAAVU010000036.1"/>
</dbReference>
<evidence type="ECO:0000313" key="1">
    <source>
        <dbReference type="EMBL" id="MBP2350034.1"/>
    </source>
</evidence>
<dbReference type="Proteomes" id="UP000755585">
    <property type="component" value="Unassembled WGS sequence"/>
</dbReference>
<keyword evidence="2" id="KW-1185">Reference proteome</keyword>
<evidence type="ECO:0008006" key="3">
    <source>
        <dbReference type="Google" id="ProtNLM"/>
    </source>
</evidence>
<accession>A0ABS4UEN5</accession>
<name>A0ABS4UEN5_9ACTN</name>